<accession>A0AAW1GVQ3</accession>
<organism evidence="1 2">
    <name type="scientific">Popillia japonica</name>
    <name type="common">Japanese beetle</name>
    <dbReference type="NCBI Taxonomy" id="7064"/>
    <lineage>
        <taxon>Eukaryota</taxon>
        <taxon>Metazoa</taxon>
        <taxon>Ecdysozoa</taxon>
        <taxon>Arthropoda</taxon>
        <taxon>Hexapoda</taxon>
        <taxon>Insecta</taxon>
        <taxon>Pterygota</taxon>
        <taxon>Neoptera</taxon>
        <taxon>Endopterygota</taxon>
        <taxon>Coleoptera</taxon>
        <taxon>Polyphaga</taxon>
        <taxon>Scarabaeiformia</taxon>
        <taxon>Scarabaeidae</taxon>
        <taxon>Rutelinae</taxon>
        <taxon>Popillia</taxon>
    </lineage>
</organism>
<dbReference type="Proteomes" id="UP001458880">
    <property type="component" value="Unassembled WGS sequence"/>
</dbReference>
<proteinExistence type="predicted"/>
<feature type="non-terminal residue" evidence="1">
    <location>
        <position position="1"/>
    </location>
</feature>
<evidence type="ECO:0000313" key="2">
    <source>
        <dbReference type="Proteomes" id="UP001458880"/>
    </source>
</evidence>
<name>A0AAW1GVQ3_POPJA</name>
<evidence type="ECO:0000313" key="1">
    <source>
        <dbReference type="EMBL" id="KAK9667620.1"/>
    </source>
</evidence>
<reference evidence="1 2" key="1">
    <citation type="journal article" date="2024" name="BMC Genomics">
        <title>De novo assembly and annotation of Popillia japonica's genome with initial clues to its potential as an invasive pest.</title>
        <authorList>
            <person name="Cucini C."/>
            <person name="Boschi S."/>
            <person name="Funari R."/>
            <person name="Cardaioli E."/>
            <person name="Iannotti N."/>
            <person name="Marturano G."/>
            <person name="Paoli F."/>
            <person name="Bruttini M."/>
            <person name="Carapelli A."/>
            <person name="Frati F."/>
            <person name="Nardi F."/>
        </authorList>
    </citation>
    <scope>NUCLEOTIDE SEQUENCE [LARGE SCALE GENOMIC DNA]</scope>
    <source>
        <strain evidence="1">DMR45628</strain>
    </source>
</reference>
<evidence type="ECO:0008006" key="3">
    <source>
        <dbReference type="Google" id="ProtNLM"/>
    </source>
</evidence>
<comment type="caution">
    <text evidence="1">The sequence shown here is derived from an EMBL/GenBank/DDBJ whole genome shotgun (WGS) entry which is preliminary data.</text>
</comment>
<protein>
    <recommendedName>
        <fullName evidence="3">Prolactin receptor</fullName>
    </recommendedName>
</protein>
<dbReference type="EMBL" id="JASPKY010002539">
    <property type="protein sequence ID" value="KAK9667620.1"/>
    <property type="molecule type" value="Genomic_DNA"/>
</dbReference>
<sequence length="128" mass="14196">LEDKTSSLNKISCETIIVENEVPVIQEIDAGANHWSKWSPASLKNPVDGRLKLTDDITMKEITSVTNVSTNVNGVPSISISDSTTASNIEKSSTCIQAYPYLTVLQLQILKNPLHYKKKNHYIAPREN</sequence>
<gene>
    <name evidence="1" type="ORF">QE152_g41262</name>
</gene>
<keyword evidence="2" id="KW-1185">Reference proteome</keyword>
<dbReference type="AlphaFoldDB" id="A0AAW1GVQ3"/>